<reference evidence="1 2" key="1">
    <citation type="submission" date="2020-10" db="EMBL/GenBank/DDBJ databases">
        <title>Sequencing the genomes of 1000 actinobacteria strains.</title>
        <authorList>
            <person name="Klenk H.-P."/>
        </authorList>
    </citation>
    <scope>NUCLEOTIDE SEQUENCE [LARGE SCALE GENOMIC DNA]</scope>
    <source>
        <strain evidence="1 2">DSM 46744</strain>
    </source>
</reference>
<organism evidence="1 2">
    <name type="scientific">Actinomadura algeriensis</name>
    <dbReference type="NCBI Taxonomy" id="1679523"/>
    <lineage>
        <taxon>Bacteria</taxon>
        <taxon>Bacillati</taxon>
        <taxon>Actinomycetota</taxon>
        <taxon>Actinomycetes</taxon>
        <taxon>Streptosporangiales</taxon>
        <taxon>Thermomonosporaceae</taxon>
        <taxon>Actinomadura</taxon>
    </lineage>
</organism>
<accession>A0ABR9JP20</accession>
<dbReference type="EMBL" id="JADBDZ010000001">
    <property type="protein sequence ID" value="MBE1532309.1"/>
    <property type="molecule type" value="Genomic_DNA"/>
</dbReference>
<proteinExistence type="predicted"/>
<comment type="caution">
    <text evidence="1">The sequence shown here is derived from an EMBL/GenBank/DDBJ whole genome shotgun (WGS) entry which is preliminary data.</text>
</comment>
<protein>
    <recommendedName>
        <fullName evidence="3">SUKH-3 immunity protein of toxin-antitoxin system</fullName>
    </recommendedName>
</protein>
<sequence>MEHDLEGVLGDAEAVERHARANVEALRAEVEAVLRAELSHIGWQETVLVERRGKGFLPGRSLFTLTTSTKPPGKTYAWEGPPVEMPGVPLEVVRAAKPNSSWAPGLEGERWSWGALVVHLTDEATRWEMYLANILAFLADVAARGGPRVEGRDLSVDVDAAGGDDVEPYWVPVGGEKLTVFMHGDVLGRDSGEEVGVVGDFGTWSGAVDMFVEEAARLTS</sequence>
<dbReference type="Proteomes" id="UP000627838">
    <property type="component" value="Unassembled WGS sequence"/>
</dbReference>
<evidence type="ECO:0000313" key="1">
    <source>
        <dbReference type="EMBL" id="MBE1532309.1"/>
    </source>
</evidence>
<evidence type="ECO:0000313" key="2">
    <source>
        <dbReference type="Proteomes" id="UP000627838"/>
    </source>
</evidence>
<name>A0ABR9JP20_9ACTN</name>
<dbReference type="RefSeq" id="WP_192759023.1">
    <property type="nucleotide sequence ID" value="NZ_JADBDZ010000001.1"/>
</dbReference>
<evidence type="ECO:0008006" key="3">
    <source>
        <dbReference type="Google" id="ProtNLM"/>
    </source>
</evidence>
<keyword evidence="2" id="KW-1185">Reference proteome</keyword>
<gene>
    <name evidence="1" type="ORF">H4W34_002142</name>
</gene>